<gene>
    <name evidence="9" type="ORF">IAB46_02250</name>
</gene>
<dbReference type="AlphaFoldDB" id="A0A9D1F2C7"/>
<evidence type="ECO:0000313" key="10">
    <source>
        <dbReference type="Proteomes" id="UP000823927"/>
    </source>
</evidence>
<dbReference type="EMBL" id="DVIT01000011">
    <property type="protein sequence ID" value="HIS46373.1"/>
    <property type="molecule type" value="Genomic_DNA"/>
</dbReference>
<name>A0A9D1F2C7_9FIRM</name>
<dbReference type="Proteomes" id="UP000823927">
    <property type="component" value="Unassembled WGS sequence"/>
</dbReference>
<feature type="transmembrane region" description="Helical" evidence="7">
    <location>
        <begin position="108"/>
        <end position="128"/>
    </location>
</feature>
<evidence type="ECO:0000256" key="5">
    <source>
        <dbReference type="ARBA" id="ARBA00022989"/>
    </source>
</evidence>
<proteinExistence type="inferred from homology"/>
<keyword evidence="5 7" id="KW-1133">Transmembrane helix</keyword>
<dbReference type="SUPFAM" id="SSF161098">
    <property type="entry name" value="MetI-like"/>
    <property type="match status" value="1"/>
</dbReference>
<dbReference type="PROSITE" id="PS50928">
    <property type="entry name" value="ABC_TM1"/>
    <property type="match status" value="1"/>
</dbReference>
<dbReference type="Pfam" id="PF00528">
    <property type="entry name" value="BPD_transp_1"/>
    <property type="match status" value="1"/>
</dbReference>
<evidence type="ECO:0000259" key="8">
    <source>
        <dbReference type="PROSITE" id="PS50928"/>
    </source>
</evidence>
<evidence type="ECO:0000256" key="2">
    <source>
        <dbReference type="ARBA" id="ARBA00022448"/>
    </source>
</evidence>
<evidence type="ECO:0000256" key="7">
    <source>
        <dbReference type="RuleBase" id="RU363032"/>
    </source>
</evidence>
<evidence type="ECO:0000313" key="9">
    <source>
        <dbReference type="EMBL" id="HIS46373.1"/>
    </source>
</evidence>
<organism evidence="9 10">
    <name type="scientific">Candidatus Scybalocola faecigallinarum</name>
    <dbReference type="NCBI Taxonomy" id="2840941"/>
    <lineage>
        <taxon>Bacteria</taxon>
        <taxon>Bacillati</taxon>
        <taxon>Bacillota</taxon>
        <taxon>Clostridia</taxon>
        <taxon>Lachnospirales</taxon>
        <taxon>Lachnospiraceae</taxon>
        <taxon>Lachnospiraceae incertae sedis</taxon>
        <taxon>Candidatus Scybalocola (ex Gilroy et al. 2021)</taxon>
    </lineage>
</organism>
<protein>
    <submittedName>
        <fullName evidence="9">Carbohydrate ABC transporter permease</fullName>
    </submittedName>
</protein>
<comment type="caution">
    <text evidence="9">The sequence shown here is derived from an EMBL/GenBank/DDBJ whole genome shotgun (WGS) entry which is preliminary data.</text>
</comment>
<keyword evidence="3" id="KW-1003">Cell membrane</keyword>
<keyword evidence="6 7" id="KW-0472">Membrane</keyword>
<feature type="transmembrane region" description="Helical" evidence="7">
    <location>
        <begin position="140"/>
        <end position="158"/>
    </location>
</feature>
<feature type="transmembrane region" description="Helical" evidence="7">
    <location>
        <begin position="72"/>
        <end position="96"/>
    </location>
</feature>
<evidence type="ECO:0000256" key="3">
    <source>
        <dbReference type="ARBA" id="ARBA00022475"/>
    </source>
</evidence>
<feature type="transmembrane region" description="Helical" evidence="7">
    <location>
        <begin position="265"/>
        <end position="284"/>
    </location>
</feature>
<reference evidence="9" key="2">
    <citation type="journal article" date="2021" name="PeerJ">
        <title>Extensive microbial diversity within the chicken gut microbiome revealed by metagenomics and culture.</title>
        <authorList>
            <person name="Gilroy R."/>
            <person name="Ravi A."/>
            <person name="Getino M."/>
            <person name="Pursley I."/>
            <person name="Horton D.L."/>
            <person name="Alikhan N.F."/>
            <person name="Baker D."/>
            <person name="Gharbi K."/>
            <person name="Hall N."/>
            <person name="Watson M."/>
            <person name="Adriaenssens E.M."/>
            <person name="Foster-Nyarko E."/>
            <person name="Jarju S."/>
            <person name="Secka A."/>
            <person name="Antonio M."/>
            <person name="Oren A."/>
            <person name="Chaudhuri R.R."/>
            <person name="La Ragione R."/>
            <person name="Hildebrand F."/>
            <person name="Pallen M.J."/>
        </authorList>
    </citation>
    <scope>NUCLEOTIDE SEQUENCE</scope>
    <source>
        <strain evidence="9">CHK178-757</strain>
    </source>
</reference>
<sequence length="299" mass="33117">MKIKEKTAVQVIGHVVLIVLALAAVLPFLLMIVASFTDSDWATANGFSFFPGQWSLEAYEYIANQWQTIGQAYLMTFLVTIIGTALSLLVVCLFAYGVSHTNYPGMKLLNFLCVFTMLFNGGIVTSYYVWTNYFHIRDTFWALVLPNLLMSAFNVMLVKNYFKFSIPESLLEAARIDGAGEIRIFAKIVLPLSLPILATIGLMTAIAYWNDWTNGLYYLTDRGGSHLFTIQLVLNKINENINFLAQNASALGGGVDVSSLPATTARMAIAVVGILPILIAYPFFQRFFVKGIMLGGVKE</sequence>
<feature type="transmembrane region" description="Helical" evidence="7">
    <location>
        <begin position="188"/>
        <end position="209"/>
    </location>
</feature>
<dbReference type="Gene3D" id="1.10.3720.10">
    <property type="entry name" value="MetI-like"/>
    <property type="match status" value="1"/>
</dbReference>
<keyword evidence="4 7" id="KW-0812">Transmembrane</keyword>
<dbReference type="InterPro" id="IPR000515">
    <property type="entry name" value="MetI-like"/>
</dbReference>
<reference evidence="9" key="1">
    <citation type="submission" date="2020-10" db="EMBL/GenBank/DDBJ databases">
        <authorList>
            <person name="Gilroy R."/>
        </authorList>
    </citation>
    <scope>NUCLEOTIDE SEQUENCE</scope>
    <source>
        <strain evidence="9">CHK178-757</strain>
    </source>
</reference>
<comment type="similarity">
    <text evidence="7">Belongs to the binding-protein-dependent transport system permease family.</text>
</comment>
<dbReference type="GO" id="GO:0055085">
    <property type="term" value="P:transmembrane transport"/>
    <property type="evidence" value="ECO:0007669"/>
    <property type="project" value="InterPro"/>
</dbReference>
<dbReference type="GO" id="GO:0005886">
    <property type="term" value="C:plasma membrane"/>
    <property type="evidence" value="ECO:0007669"/>
    <property type="project" value="UniProtKB-SubCell"/>
</dbReference>
<evidence type="ECO:0000256" key="6">
    <source>
        <dbReference type="ARBA" id="ARBA00023136"/>
    </source>
</evidence>
<dbReference type="PANTHER" id="PTHR43744">
    <property type="entry name" value="ABC TRANSPORTER PERMEASE PROTEIN MG189-RELATED-RELATED"/>
    <property type="match status" value="1"/>
</dbReference>
<evidence type="ECO:0000256" key="1">
    <source>
        <dbReference type="ARBA" id="ARBA00004651"/>
    </source>
</evidence>
<feature type="transmembrane region" description="Helical" evidence="7">
    <location>
        <begin position="12"/>
        <end position="36"/>
    </location>
</feature>
<evidence type="ECO:0000256" key="4">
    <source>
        <dbReference type="ARBA" id="ARBA00022692"/>
    </source>
</evidence>
<feature type="domain" description="ABC transmembrane type-1" evidence="8">
    <location>
        <begin position="73"/>
        <end position="284"/>
    </location>
</feature>
<keyword evidence="2 7" id="KW-0813">Transport</keyword>
<comment type="subcellular location">
    <subcellularLocation>
        <location evidence="1 7">Cell membrane</location>
        <topology evidence="1 7">Multi-pass membrane protein</topology>
    </subcellularLocation>
</comment>
<accession>A0A9D1F2C7</accession>
<dbReference type="CDD" id="cd06261">
    <property type="entry name" value="TM_PBP2"/>
    <property type="match status" value="1"/>
</dbReference>
<dbReference type="InterPro" id="IPR035906">
    <property type="entry name" value="MetI-like_sf"/>
</dbReference>
<dbReference type="PANTHER" id="PTHR43744:SF9">
    <property type="entry name" value="POLYGALACTURONAN_RHAMNOGALACTURONAN TRANSPORT SYSTEM PERMEASE PROTEIN YTCP"/>
    <property type="match status" value="1"/>
</dbReference>